<dbReference type="AlphaFoldDB" id="A0A1T4UJG2"/>
<dbReference type="RefSeq" id="WP_210436107.1">
    <property type="nucleotide sequence ID" value="NZ_AP024857.1"/>
</dbReference>
<sequence>MARKPTHDWSVLLSLLFQRQEQDQSYKNKQFAEDEGVPLGSLTRSLTKYRKGEIELADISRSYQQNDRNDRKNDHNSDRKHKAINNGNVKNNKYKHDVTHNYGKPDGERVRNSDRSQSNAGAKRKGGQRGNRNAVTHGLYAQCLSDEMRVVYEDALGKAGGVDEELALARAKLADAFRQKGEQEYLERVIEQEKLRAASEPPPPSIVDNEGNVVPSNTVPARFNYGAMQPDSFEDNLGPLGMTIKMRRIDWDAVIDRWMGRIANLESLRQKLLQGHVLSHSERLAIQSTTFNQLADGIIDAIAAGNILSANAIDIPANLLAQIRYELGDDGDDESSLPKDAVTPQMVEERERQLQLGSKQSAGDFMAQRLLELDALNAEDAQHG</sequence>
<evidence type="ECO:0000313" key="3">
    <source>
        <dbReference type="Proteomes" id="UP000191116"/>
    </source>
</evidence>
<dbReference type="EMBL" id="FUWP01000025">
    <property type="protein sequence ID" value="SKA52746.1"/>
    <property type="molecule type" value="Genomic_DNA"/>
</dbReference>
<feature type="compositionally biased region" description="Basic and acidic residues" evidence="1">
    <location>
        <begin position="67"/>
        <end position="77"/>
    </location>
</feature>
<evidence type="ECO:0000313" key="2">
    <source>
        <dbReference type="EMBL" id="SKA52746.1"/>
    </source>
</evidence>
<feature type="compositionally biased region" description="Basic and acidic residues" evidence="1">
    <location>
        <begin position="94"/>
        <end position="114"/>
    </location>
</feature>
<feature type="region of interest" description="Disordered" evidence="1">
    <location>
        <begin position="59"/>
        <end position="133"/>
    </location>
</feature>
<name>A0A1T4UJG2_9GAMM</name>
<reference evidence="2 3" key="1">
    <citation type="submission" date="2017-02" db="EMBL/GenBank/DDBJ databases">
        <authorList>
            <person name="Peterson S.W."/>
        </authorList>
    </citation>
    <scope>NUCLEOTIDE SEQUENCE [LARGE SCALE GENOMIC DNA]</scope>
    <source>
        <strain evidence="2 3">CECT 9189</strain>
    </source>
</reference>
<evidence type="ECO:0000256" key="1">
    <source>
        <dbReference type="SAM" id="MobiDB-lite"/>
    </source>
</evidence>
<dbReference type="Proteomes" id="UP000191116">
    <property type="component" value="Unassembled WGS sequence"/>
</dbReference>
<organism evidence="2 3">
    <name type="scientific">Photobacterium toruni</name>
    <dbReference type="NCBI Taxonomy" id="1935446"/>
    <lineage>
        <taxon>Bacteria</taxon>
        <taxon>Pseudomonadati</taxon>
        <taxon>Pseudomonadota</taxon>
        <taxon>Gammaproteobacteria</taxon>
        <taxon>Vibrionales</taxon>
        <taxon>Vibrionaceae</taxon>
        <taxon>Photobacterium</taxon>
    </lineage>
</organism>
<gene>
    <name evidence="2" type="ORF">CZ814_03340</name>
</gene>
<proteinExistence type="predicted"/>
<feature type="region of interest" description="Disordered" evidence="1">
    <location>
        <begin position="330"/>
        <end position="360"/>
    </location>
</feature>
<protein>
    <submittedName>
        <fullName evidence="2">Uncharacterized protein</fullName>
    </submittedName>
</protein>
<accession>A0A1T4UJG2</accession>